<dbReference type="STRING" id="9643.ENSUAMP00000034797"/>
<keyword evidence="9 19" id="KW-0472">Membrane</keyword>
<dbReference type="PRINTS" id="PR02068">
    <property type="entry name" value="VOPPROTEIN1"/>
</dbReference>
<reference evidence="21" key="1">
    <citation type="submission" date="2016-06" db="EMBL/GenBank/DDBJ databases">
        <title>De novo assembly and RNA-Seq shows season-dependent expression and editing in black bear kidneys.</title>
        <authorList>
            <person name="Korstanje R."/>
            <person name="Srivastava A."/>
            <person name="Sarsani V.K."/>
            <person name="Sheehan S.M."/>
            <person name="Seger R.L."/>
            <person name="Barter M.E."/>
            <person name="Lindqvist C."/>
            <person name="Brody L.C."/>
            <person name="Mullikin J.C."/>
        </authorList>
    </citation>
    <scope>NUCLEOTIDE SEQUENCE [LARGE SCALE GENOMIC DNA]</scope>
</reference>
<evidence type="ECO:0000313" key="20">
    <source>
        <dbReference type="Ensembl" id="ENSUAMP00000034797.1"/>
    </source>
</evidence>
<reference evidence="20" key="3">
    <citation type="submission" date="2025-09" db="UniProtKB">
        <authorList>
            <consortium name="Ensembl"/>
        </authorList>
    </citation>
    <scope>IDENTIFICATION</scope>
</reference>
<organism evidence="20 21">
    <name type="scientific">Ursus americanus</name>
    <name type="common">American black bear</name>
    <name type="synonym">Euarctos americanus</name>
    <dbReference type="NCBI Taxonomy" id="9643"/>
    <lineage>
        <taxon>Eukaryota</taxon>
        <taxon>Metazoa</taxon>
        <taxon>Chordata</taxon>
        <taxon>Craniata</taxon>
        <taxon>Vertebrata</taxon>
        <taxon>Euteleostomi</taxon>
        <taxon>Mammalia</taxon>
        <taxon>Eutheria</taxon>
        <taxon>Laurasiatheria</taxon>
        <taxon>Carnivora</taxon>
        <taxon>Caniformia</taxon>
        <taxon>Ursidae</taxon>
        <taxon>Ursus</taxon>
    </lineage>
</organism>
<sequence>VLRRFGRIFFFCFQCTEAKKHCWYFEGLYPTYYICRPYEDCCGSRCCVRALSIQRLWYFWFLLMMGVLFCCGAGFFIRRRMYPPPLIEEPAFNVSYTRQPPNPAPGQPTLYLTLSVLIIVITNLEVRNRFMAYIVVMTSRYIFIPKLTKLYTLNMFSFLHVRHNSKNRFKKKKEGDLV</sequence>
<dbReference type="GO" id="GO:0019899">
    <property type="term" value="F:enzyme binding"/>
    <property type="evidence" value="ECO:0007669"/>
    <property type="project" value="Ensembl"/>
</dbReference>
<keyword evidence="21" id="KW-1185">Reference proteome</keyword>
<evidence type="ECO:0000256" key="14">
    <source>
        <dbReference type="ARBA" id="ARBA00035628"/>
    </source>
</evidence>
<comment type="subunit">
    <text evidence="15">Interacts with WWOX (via WW domain).</text>
</comment>
<evidence type="ECO:0000256" key="8">
    <source>
        <dbReference type="ARBA" id="ARBA00023015"/>
    </source>
</evidence>
<feature type="transmembrane region" description="Helical" evidence="19">
    <location>
        <begin position="57"/>
        <end position="77"/>
    </location>
</feature>
<dbReference type="GeneTree" id="ENSGT00390000015821"/>
<keyword evidence="5" id="KW-0732">Signal</keyword>
<evidence type="ECO:0000256" key="9">
    <source>
        <dbReference type="ARBA" id="ARBA00023136"/>
    </source>
</evidence>
<feature type="transmembrane region" description="Helical" evidence="19">
    <location>
        <begin position="109"/>
        <end position="126"/>
    </location>
</feature>
<dbReference type="PANTHER" id="PTHR14971">
    <property type="entry name" value="VESICULAR, OVEREXPRESSED IN CANCER, PROSURVIVAL PROTEIN 1"/>
    <property type="match status" value="1"/>
</dbReference>
<keyword evidence="8" id="KW-0805">Transcription regulation</keyword>
<keyword evidence="12" id="KW-0968">Cytoplasmic vesicle</keyword>
<reference evidence="20" key="2">
    <citation type="submission" date="2025-08" db="UniProtKB">
        <authorList>
            <consortium name="Ensembl"/>
        </authorList>
    </citation>
    <scope>IDENTIFICATION</scope>
</reference>
<evidence type="ECO:0000256" key="1">
    <source>
        <dbReference type="ARBA" id="ARBA00004358"/>
    </source>
</evidence>
<dbReference type="Ensembl" id="ENSUAMT00000038751.1">
    <property type="protein sequence ID" value="ENSUAMP00000034797.1"/>
    <property type="gene ID" value="ENSUAMG00000026443.1"/>
</dbReference>
<evidence type="ECO:0000256" key="12">
    <source>
        <dbReference type="ARBA" id="ARBA00023329"/>
    </source>
</evidence>
<dbReference type="AlphaFoldDB" id="A0A452SPW5"/>
<evidence type="ECO:0000256" key="18">
    <source>
        <dbReference type="ARBA" id="ARBA00046168"/>
    </source>
</evidence>
<gene>
    <name evidence="20" type="primary">VOPP1</name>
</gene>
<protein>
    <recommendedName>
        <fullName evidence="16">WW domain binding protein VOPP1</fullName>
    </recommendedName>
    <alternativeName>
        <fullName evidence="13">EGFR-coamplified and overexpressed protein</fullName>
    </alternativeName>
    <alternativeName>
        <fullName evidence="17">Vesicular, overexpressed in cancer, prosurvival protein 1</fullName>
    </alternativeName>
</protein>
<evidence type="ECO:0000256" key="3">
    <source>
        <dbReference type="ARBA" id="ARBA00006655"/>
    </source>
</evidence>
<evidence type="ECO:0000256" key="5">
    <source>
        <dbReference type="ARBA" id="ARBA00022729"/>
    </source>
</evidence>
<comment type="subcellular location">
    <subcellularLocation>
        <location evidence="1">Cytoplasmic vesicle membrane</location>
        <topology evidence="1">Single-pass type I membrane protein</topology>
    </subcellularLocation>
    <subcellularLocation>
        <location evidence="14">Late endosome membrane</location>
        <topology evidence="14">Single-pass membrane protein</topology>
    </subcellularLocation>
    <subcellularLocation>
        <location evidence="2">Lysosome membrane</location>
        <topology evidence="2">Single-pass membrane protein</topology>
    </subcellularLocation>
</comment>
<comment type="function">
    <text evidence="18">Increases the transcriptional activity of NFKB1 by facilitating its nuclear translocation, DNA-binding and associated apoptotic response, when overexpressed. May sequester WWOX in lysosomal vesicles and thereby regulate WWOX role as tumor suppressor.</text>
</comment>
<dbReference type="PANTHER" id="PTHR14971:SF2">
    <property type="entry name" value="VESICULAR, OVEREXPRESSED IN CANCER, PROSURVIVAL PROTEIN 1"/>
    <property type="match status" value="1"/>
</dbReference>
<dbReference type="GO" id="GO:0005765">
    <property type="term" value="C:lysosomal membrane"/>
    <property type="evidence" value="ECO:0007669"/>
    <property type="project" value="UniProtKB-SubCell"/>
</dbReference>
<keyword evidence="7 19" id="KW-1133">Transmembrane helix</keyword>
<keyword evidence="4 19" id="KW-0812">Transmembrane</keyword>
<evidence type="ECO:0000256" key="16">
    <source>
        <dbReference type="ARBA" id="ARBA00035708"/>
    </source>
</evidence>
<evidence type="ECO:0000256" key="10">
    <source>
        <dbReference type="ARBA" id="ARBA00023163"/>
    </source>
</evidence>
<evidence type="ECO:0000256" key="19">
    <source>
        <dbReference type="SAM" id="Phobius"/>
    </source>
</evidence>
<dbReference type="GO" id="GO:0031902">
    <property type="term" value="C:late endosome membrane"/>
    <property type="evidence" value="ECO:0007669"/>
    <property type="project" value="UniProtKB-SubCell"/>
</dbReference>
<accession>A0A452SPW5</accession>
<keyword evidence="10" id="KW-0804">Transcription</keyword>
<evidence type="ECO:0000256" key="2">
    <source>
        <dbReference type="ARBA" id="ARBA00004363"/>
    </source>
</evidence>
<dbReference type="InterPro" id="IPR026229">
    <property type="entry name" value="VOPP1"/>
</dbReference>
<evidence type="ECO:0000256" key="7">
    <source>
        <dbReference type="ARBA" id="ARBA00022989"/>
    </source>
</evidence>
<comment type="similarity">
    <text evidence="3">Belongs to the VOPP1/ECOP family.</text>
</comment>
<keyword evidence="11" id="KW-0458">Lysosome</keyword>
<proteinExistence type="inferred from homology"/>
<name>A0A452SPW5_URSAM</name>
<evidence type="ECO:0000256" key="15">
    <source>
        <dbReference type="ARBA" id="ARBA00035671"/>
    </source>
</evidence>
<keyword evidence="6" id="KW-0967">Endosome</keyword>
<evidence type="ECO:0000256" key="13">
    <source>
        <dbReference type="ARBA" id="ARBA00030626"/>
    </source>
</evidence>
<evidence type="ECO:0000256" key="11">
    <source>
        <dbReference type="ARBA" id="ARBA00023228"/>
    </source>
</evidence>
<evidence type="ECO:0000256" key="6">
    <source>
        <dbReference type="ARBA" id="ARBA00022753"/>
    </source>
</evidence>
<evidence type="ECO:0000313" key="21">
    <source>
        <dbReference type="Proteomes" id="UP000291022"/>
    </source>
</evidence>
<evidence type="ECO:0000256" key="4">
    <source>
        <dbReference type="ARBA" id="ARBA00022692"/>
    </source>
</evidence>
<dbReference type="Proteomes" id="UP000291022">
    <property type="component" value="Unassembled WGS sequence"/>
</dbReference>
<evidence type="ECO:0000256" key="17">
    <source>
        <dbReference type="ARBA" id="ARBA00035715"/>
    </source>
</evidence>